<comment type="caution">
    <text evidence="1">The sequence shown here is derived from an EMBL/GenBank/DDBJ whole genome shotgun (WGS) entry which is preliminary data.</text>
</comment>
<evidence type="ECO:0000313" key="1">
    <source>
        <dbReference type="EMBL" id="GAA2434001.1"/>
    </source>
</evidence>
<reference evidence="1 2" key="1">
    <citation type="journal article" date="2019" name="Int. J. Syst. Evol. Microbiol.">
        <title>The Global Catalogue of Microorganisms (GCM) 10K type strain sequencing project: providing services to taxonomists for standard genome sequencing and annotation.</title>
        <authorList>
            <consortium name="The Broad Institute Genomics Platform"/>
            <consortium name="The Broad Institute Genome Sequencing Center for Infectious Disease"/>
            <person name="Wu L."/>
            <person name="Ma J."/>
        </authorList>
    </citation>
    <scope>NUCLEOTIDE SEQUENCE [LARGE SCALE GENOMIC DNA]</scope>
    <source>
        <strain evidence="1 2">JCM 3325</strain>
    </source>
</reference>
<gene>
    <name evidence="1" type="ORF">GCM10010191_55450</name>
</gene>
<dbReference type="RefSeq" id="WP_344592779.1">
    <property type="nucleotide sequence ID" value="NZ_BAAARW010000020.1"/>
</dbReference>
<protein>
    <submittedName>
        <fullName evidence="1">Uncharacterized protein</fullName>
    </submittedName>
</protein>
<dbReference type="EMBL" id="BAAARW010000020">
    <property type="protein sequence ID" value="GAA2434001.1"/>
    <property type="molecule type" value="Genomic_DNA"/>
</dbReference>
<accession>A0ABN3JLH7</accession>
<sequence length="169" mass="18952">MGNSFTAYGTRAAEDHLYLSNGGTDVFFDVLTLGGCAIAVSTWERNLVLHFADGHRYSRGFSGFDVSELPWTADWPSEKAFLLAVVDKASTRHGWDSLAYYPPYASDYLRRYRSMVAGLPAPVPVPRHGIRDDWREPPPPEHLALCPFHRVYQGQLGCRLCDPEIQPVP</sequence>
<proteinExistence type="predicted"/>
<organism evidence="1 2">
    <name type="scientific">Actinomadura vinacea</name>
    <dbReference type="NCBI Taxonomy" id="115336"/>
    <lineage>
        <taxon>Bacteria</taxon>
        <taxon>Bacillati</taxon>
        <taxon>Actinomycetota</taxon>
        <taxon>Actinomycetes</taxon>
        <taxon>Streptosporangiales</taxon>
        <taxon>Thermomonosporaceae</taxon>
        <taxon>Actinomadura</taxon>
    </lineage>
</organism>
<name>A0ABN3JLH7_9ACTN</name>
<evidence type="ECO:0000313" key="2">
    <source>
        <dbReference type="Proteomes" id="UP001501231"/>
    </source>
</evidence>
<dbReference type="Proteomes" id="UP001501231">
    <property type="component" value="Unassembled WGS sequence"/>
</dbReference>
<keyword evidence="2" id="KW-1185">Reference proteome</keyword>